<reference evidence="2" key="1">
    <citation type="journal article" date="2017" name="Nat. Commun.">
        <title>The asparagus genome sheds light on the origin and evolution of a young Y chromosome.</title>
        <authorList>
            <person name="Harkess A."/>
            <person name="Zhou J."/>
            <person name="Xu C."/>
            <person name="Bowers J.E."/>
            <person name="Van der Hulst R."/>
            <person name="Ayyampalayam S."/>
            <person name="Mercati F."/>
            <person name="Riccardi P."/>
            <person name="McKain M.R."/>
            <person name="Kakrana A."/>
            <person name="Tang H."/>
            <person name="Ray J."/>
            <person name="Groenendijk J."/>
            <person name="Arikit S."/>
            <person name="Mathioni S.M."/>
            <person name="Nakano M."/>
            <person name="Shan H."/>
            <person name="Telgmann-Rauber A."/>
            <person name="Kanno A."/>
            <person name="Yue Z."/>
            <person name="Chen H."/>
            <person name="Li W."/>
            <person name="Chen Y."/>
            <person name="Xu X."/>
            <person name="Zhang Y."/>
            <person name="Luo S."/>
            <person name="Chen H."/>
            <person name="Gao J."/>
            <person name="Mao Z."/>
            <person name="Pires J.C."/>
            <person name="Luo M."/>
            <person name="Kudrna D."/>
            <person name="Wing R.A."/>
            <person name="Meyers B.C."/>
            <person name="Yi K."/>
            <person name="Kong H."/>
            <person name="Lavrijsen P."/>
            <person name="Sunseri F."/>
            <person name="Falavigna A."/>
            <person name="Ye Y."/>
            <person name="Leebens-Mack J.H."/>
            <person name="Chen G."/>
        </authorList>
    </citation>
    <scope>NUCLEOTIDE SEQUENCE [LARGE SCALE GENOMIC DNA]</scope>
    <source>
        <strain evidence="2">cv. DH0086</strain>
    </source>
</reference>
<dbReference type="AlphaFoldDB" id="A0A5P1FJ77"/>
<sequence length="150" mass="16813">MVENKVPCQLLDVLLPKKEKLKLIIKKQSDVMFAEYSKRTKEGSFATKDKVSGQVRAVLRSITTLVQELENKALHLDFIVETSQIESVALTDRDRIVFTLADVRSASSEVGLSLARLELSSERIVLLLVKFVLPSMRLGLSSMRLALLQV</sequence>
<protein>
    <submittedName>
        <fullName evidence="1">Uncharacterized protein</fullName>
    </submittedName>
</protein>
<dbReference type="Proteomes" id="UP000243459">
    <property type="component" value="Chromosome 2"/>
</dbReference>
<dbReference type="Gramene" id="ONK78338">
    <property type="protein sequence ID" value="ONK78338"/>
    <property type="gene ID" value="A4U43_C02F17500"/>
</dbReference>
<keyword evidence="2" id="KW-1185">Reference proteome</keyword>
<gene>
    <name evidence="1" type="ORF">A4U43_C02F17500</name>
</gene>
<evidence type="ECO:0000313" key="1">
    <source>
        <dbReference type="EMBL" id="ONK78338.1"/>
    </source>
</evidence>
<evidence type="ECO:0000313" key="2">
    <source>
        <dbReference type="Proteomes" id="UP000243459"/>
    </source>
</evidence>
<dbReference type="EMBL" id="CM007382">
    <property type="protein sequence ID" value="ONK78338.1"/>
    <property type="molecule type" value="Genomic_DNA"/>
</dbReference>
<name>A0A5P1FJ77_ASPOF</name>
<proteinExistence type="predicted"/>
<organism evidence="1 2">
    <name type="scientific">Asparagus officinalis</name>
    <name type="common">Garden asparagus</name>
    <dbReference type="NCBI Taxonomy" id="4686"/>
    <lineage>
        <taxon>Eukaryota</taxon>
        <taxon>Viridiplantae</taxon>
        <taxon>Streptophyta</taxon>
        <taxon>Embryophyta</taxon>
        <taxon>Tracheophyta</taxon>
        <taxon>Spermatophyta</taxon>
        <taxon>Magnoliopsida</taxon>
        <taxon>Liliopsida</taxon>
        <taxon>Asparagales</taxon>
        <taxon>Asparagaceae</taxon>
        <taxon>Asparagoideae</taxon>
        <taxon>Asparagus</taxon>
    </lineage>
</organism>
<accession>A0A5P1FJ77</accession>